<dbReference type="InterPro" id="IPR039600">
    <property type="entry name" value="TANGO6/Rtp1"/>
</dbReference>
<dbReference type="EMBL" id="WTXG01000185">
    <property type="protein sequence ID" value="KAI0291027.1"/>
    <property type="molecule type" value="Genomic_DNA"/>
</dbReference>
<dbReference type="SUPFAM" id="SSF48371">
    <property type="entry name" value="ARM repeat"/>
    <property type="match status" value="1"/>
</dbReference>
<dbReference type="Proteomes" id="UP001203297">
    <property type="component" value="Unassembled WGS sequence"/>
</dbReference>
<dbReference type="Pfam" id="PF23565">
    <property type="entry name" value="ARM_TANGO6"/>
    <property type="match status" value="1"/>
</dbReference>
<proteinExistence type="inferred from homology"/>
<dbReference type="AlphaFoldDB" id="A0AAD4LUP5"/>
<organism evidence="4 5">
    <name type="scientific">Multifurca ochricompacta</name>
    <dbReference type="NCBI Taxonomy" id="376703"/>
    <lineage>
        <taxon>Eukaryota</taxon>
        <taxon>Fungi</taxon>
        <taxon>Dikarya</taxon>
        <taxon>Basidiomycota</taxon>
        <taxon>Agaricomycotina</taxon>
        <taxon>Agaricomycetes</taxon>
        <taxon>Russulales</taxon>
        <taxon>Russulaceae</taxon>
        <taxon>Multifurca</taxon>
    </lineage>
</organism>
<gene>
    <name evidence="4" type="ORF">B0F90DRAFT_1781194</name>
</gene>
<name>A0AAD4LUP5_9AGAM</name>
<dbReference type="Pfam" id="PF10363">
    <property type="entry name" value="RTP1_C1"/>
    <property type="match status" value="1"/>
</dbReference>
<dbReference type="InterPro" id="IPR019451">
    <property type="entry name" value="Rtp1_C1"/>
</dbReference>
<feature type="domain" description="RNA polymerase II assembly factor Rtp1 C-terminal" evidence="2">
    <location>
        <begin position="729"/>
        <end position="803"/>
    </location>
</feature>
<evidence type="ECO:0000313" key="5">
    <source>
        <dbReference type="Proteomes" id="UP001203297"/>
    </source>
</evidence>
<dbReference type="PANTHER" id="PTHR20959">
    <property type="entry name" value="TRANSPORT AND GOLGI ORGANIZATION PROTEIN 6 FAMILY MEMBER"/>
    <property type="match status" value="1"/>
</dbReference>
<evidence type="ECO:0008006" key="6">
    <source>
        <dbReference type="Google" id="ProtNLM"/>
    </source>
</evidence>
<feature type="domain" description="TANGO6 HEAT repeat" evidence="3">
    <location>
        <begin position="261"/>
        <end position="352"/>
    </location>
</feature>
<comment type="caution">
    <text evidence="4">The sequence shown here is derived from an EMBL/GenBank/DDBJ whole genome shotgun (WGS) entry which is preliminary data.</text>
</comment>
<protein>
    <recommendedName>
        <fullName evidence="6">RNA polymerase II assembly factor Rtp1 C-terminal domain-containing protein</fullName>
    </recommendedName>
</protein>
<evidence type="ECO:0000256" key="1">
    <source>
        <dbReference type="ARBA" id="ARBA00005724"/>
    </source>
</evidence>
<dbReference type="InterPro" id="IPR057407">
    <property type="entry name" value="HEAT_TANGO6"/>
</dbReference>
<dbReference type="InterPro" id="IPR011989">
    <property type="entry name" value="ARM-like"/>
</dbReference>
<reference evidence="4" key="1">
    <citation type="journal article" date="2022" name="New Phytol.">
        <title>Evolutionary transition to the ectomycorrhizal habit in the genomes of a hyperdiverse lineage of mushroom-forming fungi.</title>
        <authorList>
            <person name="Looney B."/>
            <person name="Miyauchi S."/>
            <person name="Morin E."/>
            <person name="Drula E."/>
            <person name="Courty P.E."/>
            <person name="Kohler A."/>
            <person name="Kuo A."/>
            <person name="LaButti K."/>
            <person name="Pangilinan J."/>
            <person name="Lipzen A."/>
            <person name="Riley R."/>
            <person name="Andreopoulos W."/>
            <person name="He G."/>
            <person name="Johnson J."/>
            <person name="Nolan M."/>
            <person name="Tritt A."/>
            <person name="Barry K.W."/>
            <person name="Grigoriev I.V."/>
            <person name="Nagy L.G."/>
            <person name="Hibbett D."/>
            <person name="Henrissat B."/>
            <person name="Matheny P.B."/>
            <person name="Labbe J."/>
            <person name="Martin F.M."/>
        </authorList>
    </citation>
    <scope>NUCLEOTIDE SEQUENCE</scope>
    <source>
        <strain evidence="4">BPL690</strain>
    </source>
</reference>
<dbReference type="InterPro" id="IPR016024">
    <property type="entry name" value="ARM-type_fold"/>
</dbReference>
<evidence type="ECO:0000259" key="3">
    <source>
        <dbReference type="Pfam" id="PF23565"/>
    </source>
</evidence>
<sequence>MEELSRCLVAGSILIHSEKAGPAPDLRAVLLTRLAKYRAHRGLPELDGGDLSLVRVQEETALEALSVVETVQKILDQDVGIHPAPAAAPCEVPAIGTRDISQLRTLLSIIFKWGTEPLLAHIQVVWPARGITRTQVGSKLVDVTDAPTSYGKLAAMTRRLLSLLFPRGVRGTIPQTLISSSLLNRHVTDLLRPGVALGWVPKALSTDSIPVVDDLRPIIMRLMSILPPSQTIASLGAIMSSSPLPPQHVHKSCASLLSQQLMRPDGVRGLLAAVFGESESDEAPLERLLHVSQVLSAIPATVAVEDYFRSIVPRLVELLSPKERVSPAYIRAASFTLSRMTLQMHSSFLTAHPILLITPDVLPSERTLRLPPVEAVQIIQTFLTNTDPAPNLVSTVLSPIATSLYALLGTLVHVRTADPAVRESVRGLLITWGRVVPVDEAVAILWACIDGQGGEWAVELAGSVRRVEKQKIDSSLALFTPEDLKKAEESGALDIDANFLGLRPDPVHFVSFLKSLERPDVASGIFVRLLEGYRDLKVDGDSDPLRVLLFLQMIVQVQTQMSQDGHSPNNILSKPEHILSFIKHALQSDQTQDSVFKRASKKLDGQLGLSMDDLRIVPEERVEDPDTNGDSDDEAPIFEGVQSNEEIIITALNLLLSVLEANPNLSVQSAPALGEIFKDAERLAKAPSESVRTLSREARMVLTVRFASASTITPGPAREPEEDRIHSTYQRALRLLQDPLLPVRAHGLFLLRDLVSTRAGTVPHEVVRALEPAIRDVFLQAIQDNDSYIFLNAVQGLAVLQDVDVRLRVGEALGQVIRRCGDALPRYADILVPPLFALVRGSHLPTTIRTSSLSLLATCADTNNLALIPYANDLANAMLDLLRSKAHHSVKSTDMDSQPTVADPRFPPFRRASLHFLGVLVRAFPSRRAMTTLGYVAATDSDSVVRIMAQEVGEAVRALKRALIGL</sequence>
<evidence type="ECO:0000313" key="4">
    <source>
        <dbReference type="EMBL" id="KAI0291027.1"/>
    </source>
</evidence>
<dbReference type="Gene3D" id="1.25.10.10">
    <property type="entry name" value="Leucine-rich Repeat Variant"/>
    <property type="match status" value="1"/>
</dbReference>
<dbReference type="GO" id="GO:0009306">
    <property type="term" value="P:protein secretion"/>
    <property type="evidence" value="ECO:0007669"/>
    <property type="project" value="TreeGrafter"/>
</dbReference>
<comment type="similarity">
    <text evidence="1">Belongs to the Tango6 family.</text>
</comment>
<evidence type="ECO:0000259" key="2">
    <source>
        <dbReference type="Pfam" id="PF10363"/>
    </source>
</evidence>
<dbReference type="PANTHER" id="PTHR20959:SF1">
    <property type="entry name" value="TRANSPORT AND GOLGI ORGANIZATION PROTEIN 6 HOMOLOG"/>
    <property type="match status" value="1"/>
</dbReference>
<keyword evidence="5" id="KW-1185">Reference proteome</keyword>
<accession>A0AAD4LUP5</accession>